<keyword evidence="2 3" id="KW-0539">Nucleus</keyword>
<evidence type="ECO:0000313" key="7">
    <source>
        <dbReference type="Proteomes" id="UP000663848"/>
    </source>
</evidence>
<dbReference type="EMBL" id="CAJOBP010053806">
    <property type="protein sequence ID" value="CAF4824070.1"/>
    <property type="molecule type" value="Genomic_DNA"/>
</dbReference>
<evidence type="ECO:0000259" key="4">
    <source>
        <dbReference type="PROSITE" id="PS50071"/>
    </source>
</evidence>
<dbReference type="PANTHER" id="PTHR24329">
    <property type="entry name" value="HOMEOBOX PROTEIN ARISTALESS"/>
    <property type="match status" value="1"/>
</dbReference>
<evidence type="ECO:0000313" key="8">
    <source>
        <dbReference type="Proteomes" id="UP000663873"/>
    </source>
</evidence>
<dbReference type="EMBL" id="CAJOBR010044908">
    <property type="protein sequence ID" value="CAF5035761.1"/>
    <property type="molecule type" value="Genomic_DNA"/>
</dbReference>
<feature type="domain" description="Homeobox" evidence="4">
    <location>
        <begin position="8"/>
        <end position="55"/>
    </location>
</feature>
<evidence type="ECO:0000256" key="2">
    <source>
        <dbReference type="PROSITE-ProRule" id="PRU00108"/>
    </source>
</evidence>
<evidence type="ECO:0000256" key="3">
    <source>
        <dbReference type="RuleBase" id="RU000682"/>
    </source>
</evidence>
<dbReference type="Pfam" id="PF00046">
    <property type="entry name" value="Homeodomain"/>
    <property type="match status" value="1"/>
</dbReference>
<reference evidence="6" key="1">
    <citation type="submission" date="2021-02" db="EMBL/GenBank/DDBJ databases">
        <authorList>
            <person name="Nowell W R."/>
        </authorList>
    </citation>
    <scope>NUCLEOTIDE SEQUENCE</scope>
</reference>
<dbReference type="SUPFAM" id="SSF46689">
    <property type="entry name" value="Homeodomain-like"/>
    <property type="match status" value="1"/>
</dbReference>
<keyword evidence="8" id="KW-1185">Reference proteome</keyword>
<accession>A0A822C5T8</accession>
<dbReference type="Proteomes" id="UP000663873">
    <property type="component" value="Unassembled WGS sequence"/>
</dbReference>
<dbReference type="InterPro" id="IPR001356">
    <property type="entry name" value="HD"/>
</dbReference>
<dbReference type="InterPro" id="IPR009057">
    <property type="entry name" value="Homeodomain-like_sf"/>
</dbReference>
<organism evidence="6 7">
    <name type="scientific">Rotaria socialis</name>
    <dbReference type="NCBI Taxonomy" id="392032"/>
    <lineage>
        <taxon>Eukaryota</taxon>
        <taxon>Metazoa</taxon>
        <taxon>Spiralia</taxon>
        <taxon>Gnathifera</taxon>
        <taxon>Rotifera</taxon>
        <taxon>Eurotatoria</taxon>
        <taxon>Bdelloidea</taxon>
        <taxon>Philodinida</taxon>
        <taxon>Philodinidae</taxon>
        <taxon>Rotaria</taxon>
    </lineage>
</organism>
<comment type="caution">
    <text evidence="6">The sequence shown here is derived from an EMBL/GenBank/DDBJ whole genome shotgun (WGS) entry which is preliminary data.</text>
</comment>
<keyword evidence="2 3" id="KW-0371">Homeobox</keyword>
<dbReference type="GO" id="GO:0000981">
    <property type="term" value="F:DNA-binding transcription factor activity, RNA polymerase II-specific"/>
    <property type="evidence" value="ECO:0007669"/>
    <property type="project" value="TreeGrafter"/>
</dbReference>
<feature type="non-terminal residue" evidence="6">
    <location>
        <position position="55"/>
    </location>
</feature>
<comment type="subcellular location">
    <subcellularLocation>
        <location evidence="1 2 3">Nucleus</location>
    </subcellularLocation>
</comment>
<proteinExistence type="predicted"/>
<evidence type="ECO:0000256" key="1">
    <source>
        <dbReference type="ARBA" id="ARBA00004123"/>
    </source>
</evidence>
<dbReference type="GO" id="GO:0005634">
    <property type="term" value="C:nucleus"/>
    <property type="evidence" value="ECO:0007669"/>
    <property type="project" value="UniProtKB-SubCell"/>
</dbReference>
<evidence type="ECO:0000313" key="5">
    <source>
        <dbReference type="EMBL" id="CAF4824070.1"/>
    </source>
</evidence>
<dbReference type="PROSITE" id="PS50071">
    <property type="entry name" value="HOMEOBOX_2"/>
    <property type="match status" value="1"/>
</dbReference>
<gene>
    <name evidence="6" type="ORF">QYT958_LOCUS41012</name>
    <name evidence="5" type="ORF">UJA718_LOCUS42295</name>
</gene>
<name>A0A822C5T8_9BILA</name>
<dbReference type="GO" id="GO:0000977">
    <property type="term" value="F:RNA polymerase II transcription regulatory region sequence-specific DNA binding"/>
    <property type="evidence" value="ECO:0007669"/>
    <property type="project" value="TreeGrafter"/>
</dbReference>
<dbReference type="CDD" id="cd00086">
    <property type="entry name" value="homeodomain"/>
    <property type="match status" value="1"/>
</dbReference>
<feature type="non-terminal residue" evidence="6">
    <location>
        <position position="1"/>
    </location>
</feature>
<dbReference type="PANTHER" id="PTHR24329:SF543">
    <property type="entry name" value="FI01017P-RELATED"/>
    <property type="match status" value="1"/>
</dbReference>
<keyword evidence="2 3" id="KW-0238">DNA-binding</keyword>
<protein>
    <recommendedName>
        <fullName evidence="4">Homeobox domain-containing protein</fullName>
    </recommendedName>
</protein>
<dbReference type="AlphaFoldDB" id="A0A822C5T8"/>
<dbReference type="Gene3D" id="1.10.10.60">
    <property type="entry name" value="Homeodomain-like"/>
    <property type="match status" value="1"/>
</dbReference>
<dbReference type="InterPro" id="IPR050649">
    <property type="entry name" value="Paired_Homeobox_TFs"/>
</dbReference>
<sequence>QERLKLKRKLQRNRTSFTQEQIDALEQAFNSWHYPDVYVREKLATKISLPEAGIQ</sequence>
<dbReference type="Proteomes" id="UP000663848">
    <property type="component" value="Unassembled WGS sequence"/>
</dbReference>
<evidence type="ECO:0000313" key="6">
    <source>
        <dbReference type="EMBL" id="CAF5035761.1"/>
    </source>
</evidence>